<gene>
    <name evidence="1" type="ORF">PAT3040_05777</name>
</gene>
<dbReference type="AlphaFoldDB" id="A0A2R5EWG6"/>
<accession>A0A2R5EWG6</accession>
<protein>
    <submittedName>
        <fullName evidence="1">Uncharacterized protein</fullName>
    </submittedName>
</protein>
<name>A0A2R5EWG6_9BACL</name>
<reference evidence="1 2" key="1">
    <citation type="submission" date="2017-08" db="EMBL/GenBank/DDBJ databases">
        <title>Substantial Increase in Enzyme Production by Combined Drug-Resistance Mutations in Paenibacillus agaridevorans.</title>
        <authorList>
            <person name="Tanaka Y."/>
            <person name="Funane K."/>
            <person name="Hosaka T."/>
            <person name="Shiwa Y."/>
            <person name="Fujita N."/>
            <person name="Miyazaki T."/>
            <person name="Yoshikawa H."/>
            <person name="Murakami K."/>
            <person name="Kasahara K."/>
            <person name="Inaoka T."/>
            <person name="Hiraga Y."/>
            <person name="Ochi K."/>
        </authorList>
    </citation>
    <scope>NUCLEOTIDE SEQUENCE [LARGE SCALE GENOMIC DNA]</scope>
    <source>
        <strain evidence="1 2">T-3040</strain>
    </source>
</reference>
<sequence length="33" mass="3906">KNIREVNSFEATCPIERILGKQIHVKQRARLKE</sequence>
<keyword evidence="2" id="KW-1185">Reference proteome</keyword>
<proteinExistence type="predicted"/>
<dbReference type="EMBL" id="BDQX01000370">
    <property type="protein sequence ID" value="GBG11000.1"/>
    <property type="molecule type" value="Genomic_DNA"/>
</dbReference>
<evidence type="ECO:0000313" key="1">
    <source>
        <dbReference type="EMBL" id="GBG11000.1"/>
    </source>
</evidence>
<evidence type="ECO:0000313" key="2">
    <source>
        <dbReference type="Proteomes" id="UP000245202"/>
    </source>
</evidence>
<feature type="non-terminal residue" evidence="1">
    <location>
        <position position="1"/>
    </location>
</feature>
<comment type="caution">
    <text evidence="1">The sequence shown here is derived from an EMBL/GenBank/DDBJ whole genome shotgun (WGS) entry which is preliminary data.</text>
</comment>
<dbReference type="Proteomes" id="UP000245202">
    <property type="component" value="Unassembled WGS sequence"/>
</dbReference>
<organism evidence="1 2">
    <name type="scientific">Paenibacillus agaridevorans</name>
    <dbReference type="NCBI Taxonomy" id="171404"/>
    <lineage>
        <taxon>Bacteria</taxon>
        <taxon>Bacillati</taxon>
        <taxon>Bacillota</taxon>
        <taxon>Bacilli</taxon>
        <taxon>Bacillales</taxon>
        <taxon>Paenibacillaceae</taxon>
        <taxon>Paenibacillus</taxon>
    </lineage>
</organism>